<dbReference type="InterPro" id="IPR052913">
    <property type="entry name" value="Glycopeptide_resist_protein"/>
</dbReference>
<sequence length="410" mass="46377">MRGQIKILNKFIYVAMIVVVGFTSLGLTSNENEKKIHSNITIENIDVGKLTKKQAIKKLEAKYPLKDFYITWGNEKWAIEAKSIDLDYHIEERVNEAFNYTRDTSMLENIKRKGKLKLKKSHNIRLKATYDEIKLSKELKVICRAINVDAVDASFHVELSGEIKRTKSKEGKKVDLSRLKENIYDMINKKKIENINLPVLTSYPKVSTEQVKSINSILGQFSTSFNDSTSRGSNIHVAGESTSDILLMPGETFSYNKRTGARNWVNGYKSAPIIVGGKVTNGEGGGVCQVSTTIYNAALLSGLTIDEVHNHSLPSKYAPKGRDATVSYGYTDLKFTNPYTHPVYIKNIVGNGAITSKIYGCNLDRERISIRMIEEYTKNKITVQTYRLYLDEENNIVRKELVNTSVYKPY</sequence>
<dbReference type="Proteomes" id="UP000031189">
    <property type="component" value="Unassembled WGS sequence"/>
</dbReference>
<dbReference type="Pfam" id="PF04294">
    <property type="entry name" value="VanW"/>
    <property type="match status" value="1"/>
</dbReference>
<dbReference type="Pfam" id="PF12229">
    <property type="entry name" value="PG_binding_4"/>
    <property type="match status" value="1"/>
</dbReference>
<dbReference type="PANTHER" id="PTHR35788">
    <property type="entry name" value="EXPORTED PROTEIN-RELATED"/>
    <property type="match status" value="1"/>
</dbReference>
<gene>
    <name evidence="3" type="ORF">QX51_15675</name>
</gene>
<dbReference type="RefSeq" id="WP_039680823.1">
    <property type="nucleotide sequence ID" value="NZ_JAWGXO010000006.1"/>
</dbReference>
<dbReference type="AlphaFoldDB" id="A0A0B3VU90"/>
<dbReference type="InterPro" id="IPR022029">
    <property type="entry name" value="YoaR-like_PG-bd"/>
</dbReference>
<protein>
    <recommendedName>
        <fullName evidence="2">YoaR-like putative peptidoglycan binding domain-containing protein</fullName>
    </recommendedName>
</protein>
<comment type="caution">
    <text evidence="3">The sequence shown here is derived from an EMBL/GenBank/DDBJ whole genome shotgun (WGS) entry which is preliminary data.</text>
</comment>
<keyword evidence="1" id="KW-0472">Membrane</keyword>
<proteinExistence type="predicted"/>
<dbReference type="PANTHER" id="PTHR35788:SF1">
    <property type="entry name" value="EXPORTED PROTEIN"/>
    <property type="match status" value="1"/>
</dbReference>
<reference evidence="3 4" key="1">
    <citation type="submission" date="2014-12" db="EMBL/GenBank/DDBJ databases">
        <title>Draft genome sequence of Terrisporobacter sp. 08-306576, isolated from the blood culture of a bacteremia patient.</title>
        <authorList>
            <person name="Lund L.C."/>
            <person name="Sydenham T.V."/>
            <person name="Hogh S.V."/>
            <person name="Skov M.N."/>
            <person name="Kemp M."/>
            <person name="Justesen U.S."/>
        </authorList>
    </citation>
    <scope>NUCLEOTIDE SEQUENCE [LARGE SCALE GENOMIC DNA]</scope>
    <source>
        <strain evidence="3 4">08-306576</strain>
    </source>
</reference>
<evidence type="ECO:0000313" key="3">
    <source>
        <dbReference type="EMBL" id="KHS56194.1"/>
    </source>
</evidence>
<dbReference type="OrthoDB" id="9797191at2"/>
<feature type="domain" description="YoaR-like putative peptidoglycan binding" evidence="2">
    <location>
        <begin position="77"/>
        <end position="190"/>
    </location>
</feature>
<keyword evidence="1" id="KW-1133">Transmembrane helix</keyword>
<evidence type="ECO:0000313" key="4">
    <source>
        <dbReference type="Proteomes" id="UP000031189"/>
    </source>
</evidence>
<keyword evidence="4" id="KW-1185">Reference proteome</keyword>
<name>A0A0B3VU90_9FIRM</name>
<dbReference type="InterPro" id="IPR007391">
    <property type="entry name" value="Vancomycin_resist_VanW"/>
</dbReference>
<dbReference type="EMBL" id="JWHR01000121">
    <property type="protein sequence ID" value="KHS56194.1"/>
    <property type="molecule type" value="Genomic_DNA"/>
</dbReference>
<organism evidence="3 4">
    <name type="scientific">Terrisporobacter othiniensis</name>
    <dbReference type="NCBI Taxonomy" id="1577792"/>
    <lineage>
        <taxon>Bacteria</taxon>
        <taxon>Bacillati</taxon>
        <taxon>Bacillota</taxon>
        <taxon>Clostridia</taxon>
        <taxon>Peptostreptococcales</taxon>
        <taxon>Peptostreptococcaceae</taxon>
        <taxon>Terrisporobacter</taxon>
    </lineage>
</organism>
<dbReference type="STRING" id="1577792.QX51_15675"/>
<feature type="transmembrane region" description="Helical" evidence="1">
    <location>
        <begin position="7"/>
        <end position="27"/>
    </location>
</feature>
<evidence type="ECO:0000256" key="1">
    <source>
        <dbReference type="SAM" id="Phobius"/>
    </source>
</evidence>
<accession>A0A0B3VU90</accession>
<keyword evidence="1" id="KW-0812">Transmembrane</keyword>
<evidence type="ECO:0000259" key="2">
    <source>
        <dbReference type="Pfam" id="PF12229"/>
    </source>
</evidence>